<gene>
    <name evidence="2" type="ORF">H0484_04010</name>
</gene>
<protein>
    <submittedName>
        <fullName evidence="2">Uncharacterized protein</fullName>
    </submittedName>
</protein>
<organism evidence="2 3">
    <name type="scientific">Mesopusillimonas faecipullorum</name>
    <dbReference type="NCBI Taxonomy" id="2755040"/>
    <lineage>
        <taxon>Bacteria</taxon>
        <taxon>Pseudomonadati</taxon>
        <taxon>Pseudomonadota</taxon>
        <taxon>Betaproteobacteria</taxon>
        <taxon>Burkholderiales</taxon>
        <taxon>Alcaligenaceae</taxon>
        <taxon>Mesopusillimonas</taxon>
    </lineage>
</organism>
<feature type="transmembrane region" description="Helical" evidence="1">
    <location>
        <begin position="15"/>
        <end position="36"/>
    </location>
</feature>
<reference evidence="2 3" key="1">
    <citation type="submission" date="2020-07" db="EMBL/GenBank/DDBJ databases">
        <title>Pusillimonas sp. nov., isolated from poultry manure in Taiwan.</title>
        <authorList>
            <person name="Lin S.-Y."/>
            <person name="Tang Y.-S."/>
            <person name="Young C.-C."/>
        </authorList>
    </citation>
    <scope>NUCLEOTIDE SEQUENCE [LARGE SCALE GENOMIC DNA]</scope>
    <source>
        <strain evidence="2 3">CC-YST705</strain>
    </source>
</reference>
<evidence type="ECO:0000256" key="1">
    <source>
        <dbReference type="SAM" id="Phobius"/>
    </source>
</evidence>
<dbReference type="EMBL" id="JACDXW010000002">
    <property type="protein sequence ID" value="MCB5362920.1"/>
    <property type="molecule type" value="Genomic_DNA"/>
</dbReference>
<dbReference type="Proteomes" id="UP000776983">
    <property type="component" value="Unassembled WGS sequence"/>
</dbReference>
<name>A0ABS8CA49_9BURK</name>
<accession>A0ABS8CA49</accession>
<evidence type="ECO:0000313" key="3">
    <source>
        <dbReference type="Proteomes" id="UP000776983"/>
    </source>
</evidence>
<keyword evidence="1" id="KW-0812">Transmembrane</keyword>
<comment type="caution">
    <text evidence="2">The sequence shown here is derived from an EMBL/GenBank/DDBJ whole genome shotgun (WGS) entry which is preliminary data.</text>
</comment>
<sequence>MATRIVGNRSLQHGFGLASVMVAIALSTLLAILASIELTRRLHDSAAEATAHYLLTARDALVAFQLRHEAWLQGVDIQAAPPGTYAPPPTLNWVSGAGGVQLMHGTMAVLKQQGLLTAGQPDFTPLGERAQWLLVRQGDCPGSDCNLQSYVYTCHPVSAQPSSRSAASCLTPEGSRAEYNPALLGQVMLSTQGYAGHDALLEGQFTGPLFNANKAWFPLSNMPGHAVVAATLGVTPFGQFVRMGDTRHVHLQDKLSVAGVVQTDAGLLLNTTVSPGAPCLTPRVFAASAANQLAVCSGGVWSVSSGASVQGVFTNLVDGAHVAPPVCQPPATPFRYVSLSAHDVTVTGGNLDVHGDVGGSVGGSGSVNATGNVSLSGTFSGSFQSAASSTLRVTQSVSINTNHRIEITSAGPNARASVIQGCLS</sequence>
<keyword evidence="1" id="KW-0472">Membrane</keyword>
<proteinExistence type="predicted"/>
<keyword evidence="3" id="KW-1185">Reference proteome</keyword>
<dbReference type="RefSeq" id="WP_226953166.1">
    <property type="nucleotide sequence ID" value="NZ_JACDXW010000002.1"/>
</dbReference>
<keyword evidence="1" id="KW-1133">Transmembrane helix</keyword>
<evidence type="ECO:0000313" key="2">
    <source>
        <dbReference type="EMBL" id="MCB5362920.1"/>
    </source>
</evidence>